<evidence type="ECO:0008006" key="3">
    <source>
        <dbReference type="Google" id="ProtNLM"/>
    </source>
</evidence>
<evidence type="ECO:0000313" key="1">
    <source>
        <dbReference type="EMBL" id="CAK73344.1"/>
    </source>
</evidence>
<name>A0CRC7_PARTE</name>
<keyword evidence="2" id="KW-1185">Reference proteome</keyword>
<organism evidence="1 2">
    <name type="scientific">Paramecium tetraurelia</name>
    <dbReference type="NCBI Taxonomy" id="5888"/>
    <lineage>
        <taxon>Eukaryota</taxon>
        <taxon>Sar</taxon>
        <taxon>Alveolata</taxon>
        <taxon>Ciliophora</taxon>
        <taxon>Intramacronucleata</taxon>
        <taxon>Oligohymenophorea</taxon>
        <taxon>Peniculida</taxon>
        <taxon>Parameciidae</taxon>
        <taxon>Paramecium</taxon>
    </lineage>
</organism>
<dbReference type="Proteomes" id="UP000000600">
    <property type="component" value="Unassembled WGS sequence"/>
</dbReference>
<dbReference type="InterPro" id="IPR011009">
    <property type="entry name" value="Kinase-like_dom_sf"/>
</dbReference>
<dbReference type="Gene3D" id="1.10.510.10">
    <property type="entry name" value="Transferase(Phosphotransferase) domain 1"/>
    <property type="match status" value="1"/>
</dbReference>
<dbReference type="HOGENOM" id="CLU_654630_0_0_1"/>
<dbReference type="KEGG" id="ptm:GSPATT00009659001"/>
<dbReference type="OrthoDB" id="310387at2759"/>
<dbReference type="InParanoid" id="A0CRC7"/>
<sequence length="431" mass="51861">MKGWNNWYKVSQRVKRQENYIRDITNFENNNYLINQKIDENLDYEFHQNECFSLAQLIESMKCGFIKIYKGQVLIIILEVLKHLQQLHQKRLSHGKLKPQNIFIQLKNEKDNKLTIIQSLITIQKVYFINYRIIDDVEYEINYSQDVYDIIDCCIELIQAYSNTLCELLLLIINNLNQYKNNIVEGDIYKVLQFIDLLIKECVDQENQKFNAQTTSTIQCQEGEEYNMISKRSRYSTIFITKFLDVICSQSVDCELGLQNDSKENRIDQYVQYIDTNLLKQEELPIFKIFESIIRQQMMKIIWKNYGEFLESRQQEHDSKCEEIVKIINKRNKYILDNHLICILNEYNNIKNINDEIKEDIEQNYKFNIVYDEQKAKDQFILELKVQAQNYDFNNIQAFINNIKNQVKYELQEYYNQILELEMLHLDDDLI</sequence>
<reference evidence="1 2" key="1">
    <citation type="journal article" date="2006" name="Nature">
        <title>Global trends of whole-genome duplications revealed by the ciliate Paramecium tetraurelia.</title>
        <authorList>
            <consortium name="Genoscope"/>
            <person name="Aury J.-M."/>
            <person name="Jaillon O."/>
            <person name="Duret L."/>
            <person name="Noel B."/>
            <person name="Jubin C."/>
            <person name="Porcel B.M."/>
            <person name="Segurens B."/>
            <person name="Daubin V."/>
            <person name="Anthouard V."/>
            <person name="Aiach N."/>
            <person name="Arnaiz O."/>
            <person name="Billaut A."/>
            <person name="Beisson J."/>
            <person name="Blanc I."/>
            <person name="Bouhouche K."/>
            <person name="Camara F."/>
            <person name="Duharcourt S."/>
            <person name="Guigo R."/>
            <person name="Gogendeau D."/>
            <person name="Katinka M."/>
            <person name="Keller A.-M."/>
            <person name="Kissmehl R."/>
            <person name="Klotz C."/>
            <person name="Koll F."/>
            <person name="Le Moue A."/>
            <person name="Lepere C."/>
            <person name="Malinsky S."/>
            <person name="Nowacki M."/>
            <person name="Nowak J.K."/>
            <person name="Plattner H."/>
            <person name="Poulain J."/>
            <person name="Ruiz F."/>
            <person name="Serrano V."/>
            <person name="Zagulski M."/>
            <person name="Dessen P."/>
            <person name="Betermier M."/>
            <person name="Weissenbach J."/>
            <person name="Scarpelli C."/>
            <person name="Schachter V."/>
            <person name="Sperling L."/>
            <person name="Meyer E."/>
            <person name="Cohen J."/>
            <person name="Wincker P."/>
        </authorList>
    </citation>
    <scope>NUCLEOTIDE SEQUENCE [LARGE SCALE GENOMIC DNA]</scope>
    <source>
        <strain evidence="1 2">Stock d4-2</strain>
    </source>
</reference>
<dbReference type="SUPFAM" id="SSF56112">
    <property type="entry name" value="Protein kinase-like (PK-like)"/>
    <property type="match status" value="1"/>
</dbReference>
<dbReference type="EMBL" id="CT868152">
    <property type="protein sequence ID" value="CAK73344.1"/>
    <property type="molecule type" value="Genomic_DNA"/>
</dbReference>
<dbReference type="OMA" id="YDFNNIQ"/>
<accession>A0CRC7</accession>
<gene>
    <name evidence="1" type="ORF">GSPATT00009659001</name>
</gene>
<proteinExistence type="predicted"/>
<dbReference type="AlphaFoldDB" id="A0CRC7"/>
<dbReference type="GeneID" id="5026526"/>
<dbReference type="RefSeq" id="XP_001440741.1">
    <property type="nucleotide sequence ID" value="XM_001440704.1"/>
</dbReference>
<protein>
    <recommendedName>
        <fullName evidence="3">Protein kinase domain-containing protein</fullName>
    </recommendedName>
</protein>
<evidence type="ECO:0000313" key="2">
    <source>
        <dbReference type="Proteomes" id="UP000000600"/>
    </source>
</evidence>